<dbReference type="Gene3D" id="1.10.10.10">
    <property type="entry name" value="Winged helix-like DNA-binding domain superfamily/Winged helix DNA-binding domain"/>
    <property type="match status" value="1"/>
</dbReference>
<keyword evidence="4" id="KW-0805">Transcription regulation</keyword>
<dbReference type="PANTHER" id="PTHR33202">
    <property type="entry name" value="ZINC UPTAKE REGULATION PROTEIN"/>
    <property type="match status" value="1"/>
</dbReference>
<comment type="similarity">
    <text evidence="1">Belongs to the Fur family.</text>
</comment>
<dbReference type="GO" id="GO:0003700">
    <property type="term" value="F:DNA-binding transcription factor activity"/>
    <property type="evidence" value="ECO:0007669"/>
    <property type="project" value="InterPro"/>
</dbReference>
<dbReference type="SUPFAM" id="SSF46785">
    <property type="entry name" value="Winged helix' DNA-binding domain"/>
    <property type="match status" value="1"/>
</dbReference>
<evidence type="ECO:0000256" key="4">
    <source>
        <dbReference type="ARBA" id="ARBA00023015"/>
    </source>
</evidence>
<feature type="binding site" evidence="7">
    <location>
        <position position="98"/>
    </location>
    <ligand>
        <name>Zn(2+)</name>
        <dbReference type="ChEBI" id="CHEBI:29105"/>
    </ligand>
</feature>
<dbReference type="GO" id="GO:1900376">
    <property type="term" value="P:regulation of secondary metabolite biosynthetic process"/>
    <property type="evidence" value="ECO:0007669"/>
    <property type="project" value="TreeGrafter"/>
</dbReference>
<keyword evidence="5" id="KW-0238">DNA-binding</keyword>
<dbReference type="EMBL" id="RSCJ01000002">
    <property type="protein sequence ID" value="RUR85902.1"/>
    <property type="molecule type" value="Genomic_DNA"/>
</dbReference>
<evidence type="ECO:0000256" key="1">
    <source>
        <dbReference type="ARBA" id="ARBA00007957"/>
    </source>
</evidence>
<dbReference type="InterPro" id="IPR036388">
    <property type="entry name" value="WH-like_DNA-bd_sf"/>
</dbReference>
<comment type="caution">
    <text evidence="8">The sequence shown here is derived from an EMBL/GenBank/DDBJ whole genome shotgun (WGS) entry which is preliminary data.</text>
</comment>
<evidence type="ECO:0000256" key="5">
    <source>
        <dbReference type="ARBA" id="ARBA00023125"/>
    </source>
</evidence>
<reference evidence="8 9" key="1">
    <citation type="journal article" date="2019" name="Genome Biol. Evol.">
        <title>Day and night: Metabolic profiles and evolutionary relationships of six axenic non-marine cyanobacteria.</title>
        <authorList>
            <person name="Will S.E."/>
            <person name="Henke P."/>
            <person name="Boedeker C."/>
            <person name="Huang S."/>
            <person name="Brinkmann H."/>
            <person name="Rohde M."/>
            <person name="Jarek M."/>
            <person name="Friedl T."/>
            <person name="Seufert S."/>
            <person name="Schumacher M."/>
            <person name="Overmann J."/>
            <person name="Neumann-Schaal M."/>
            <person name="Petersen J."/>
        </authorList>
    </citation>
    <scope>NUCLEOTIDE SEQUENCE [LARGE SCALE GENOMIC DNA]</scope>
    <source>
        <strain evidence="8 9">PCC 6912</strain>
    </source>
</reference>
<evidence type="ECO:0008006" key="10">
    <source>
        <dbReference type="Google" id="ProtNLM"/>
    </source>
</evidence>
<evidence type="ECO:0000256" key="2">
    <source>
        <dbReference type="ARBA" id="ARBA00022491"/>
    </source>
</evidence>
<proteinExistence type="inferred from homology"/>
<evidence type="ECO:0000256" key="6">
    <source>
        <dbReference type="ARBA" id="ARBA00023163"/>
    </source>
</evidence>
<feature type="binding site" evidence="7">
    <location>
        <position position="101"/>
    </location>
    <ligand>
        <name>Zn(2+)</name>
        <dbReference type="ChEBI" id="CHEBI:29105"/>
    </ligand>
</feature>
<dbReference type="GO" id="GO:0045892">
    <property type="term" value="P:negative regulation of DNA-templated transcription"/>
    <property type="evidence" value="ECO:0007669"/>
    <property type="project" value="TreeGrafter"/>
</dbReference>
<organism evidence="8 9">
    <name type="scientific">Chlorogloeopsis fritschii PCC 6912</name>
    <dbReference type="NCBI Taxonomy" id="211165"/>
    <lineage>
        <taxon>Bacteria</taxon>
        <taxon>Bacillati</taxon>
        <taxon>Cyanobacteriota</taxon>
        <taxon>Cyanophyceae</taxon>
        <taxon>Nostocales</taxon>
        <taxon>Chlorogloeopsidaceae</taxon>
        <taxon>Chlorogloeopsis</taxon>
    </lineage>
</organism>
<dbReference type="Gene3D" id="3.30.1490.190">
    <property type="match status" value="1"/>
</dbReference>
<comment type="cofactor">
    <cofactor evidence="7">
        <name>Zn(2+)</name>
        <dbReference type="ChEBI" id="CHEBI:29105"/>
    </cofactor>
    <text evidence="7">Binds 1 zinc ion per subunit.</text>
</comment>
<dbReference type="InterPro" id="IPR002481">
    <property type="entry name" value="FUR"/>
</dbReference>
<keyword evidence="2" id="KW-0678">Repressor</keyword>
<evidence type="ECO:0000313" key="8">
    <source>
        <dbReference type="EMBL" id="RUR85902.1"/>
    </source>
</evidence>
<dbReference type="Proteomes" id="UP000268857">
    <property type="component" value="Unassembled WGS sequence"/>
</dbReference>
<dbReference type="RefSeq" id="WP_235083071.1">
    <property type="nucleotide sequence ID" value="NZ_AJLN01000137.1"/>
</dbReference>
<dbReference type="Pfam" id="PF01475">
    <property type="entry name" value="FUR"/>
    <property type="match status" value="1"/>
</dbReference>
<keyword evidence="9" id="KW-1185">Reference proteome</keyword>
<dbReference type="PANTHER" id="PTHR33202:SF19">
    <property type="entry name" value="FERRIC UPTAKE REGULATION PROTEIN"/>
    <property type="match status" value="1"/>
</dbReference>
<keyword evidence="6" id="KW-0804">Transcription</keyword>
<dbReference type="GO" id="GO:0008270">
    <property type="term" value="F:zinc ion binding"/>
    <property type="evidence" value="ECO:0007669"/>
    <property type="project" value="TreeGrafter"/>
</dbReference>
<feature type="binding site" evidence="7">
    <location>
        <position position="138"/>
    </location>
    <ligand>
        <name>Zn(2+)</name>
        <dbReference type="ChEBI" id="CHEBI:29105"/>
    </ligand>
</feature>
<gene>
    <name evidence="8" type="ORF">PCC6912_07270</name>
</gene>
<dbReference type="InterPro" id="IPR036390">
    <property type="entry name" value="WH_DNA-bd_sf"/>
</dbReference>
<dbReference type="AlphaFoldDB" id="A0A3S0YJ52"/>
<sequence>MYTLDSLKTKLNAQGYRLTPQRLLIVQVFQNLPTIHPLTVEELHRLIIERGEKMNLSTVYRNLKFMTRIGIVREVKLAQIRKYYELNTAFCEHHHLVCVQCHQTIKFINSSIIQTGLREANKHGMQMLDCQLILHTICFDALQMGWPKCVSSDWRCSRSVAPEAANSFNHRNLKPRISSNEKIVRRIELRGERIVVCTPKDEIEKYQHKAKLIPGWRLSRKDKYWYFPLEKVPEVLNLFQGYEIDPKIEVVLALIKEQQVDYGC</sequence>
<dbReference type="InterPro" id="IPR043135">
    <property type="entry name" value="Fur_C"/>
</dbReference>
<evidence type="ECO:0000313" key="9">
    <source>
        <dbReference type="Proteomes" id="UP000268857"/>
    </source>
</evidence>
<dbReference type="STRING" id="211165.GCA_000317285_05918"/>
<protein>
    <recommendedName>
        <fullName evidence="10">Transcriptional repressor</fullName>
    </recommendedName>
</protein>
<dbReference type="CDD" id="cd07153">
    <property type="entry name" value="Fur_like"/>
    <property type="match status" value="1"/>
</dbReference>
<dbReference type="GO" id="GO:0000976">
    <property type="term" value="F:transcription cis-regulatory region binding"/>
    <property type="evidence" value="ECO:0007669"/>
    <property type="project" value="TreeGrafter"/>
</dbReference>
<evidence type="ECO:0000256" key="7">
    <source>
        <dbReference type="PIRSR" id="PIRSR602481-1"/>
    </source>
</evidence>
<name>A0A3S0YJ52_CHLFR</name>
<evidence type="ECO:0000256" key="3">
    <source>
        <dbReference type="ARBA" id="ARBA00022833"/>
    </source>
</evidence>
<accession>A0A3S0YJ52</accession>
<keyword evidence="7" id="KW-0479">Metal-binding</keyword>
<keyword evidence="3 7" id="KW-0862">Zinc</keyword>